<dbReference type="PATRIC" id="fig|393305.7.peg.4313"/>
<dbReference type="Proteomes" id="UP000000642">
    <property type="component" value="Chromosome"/>
</dbReference>
<evidence type="ECO:0000256" key="10">
    <source>
        <dbReference type="ARBA" id="ARBA00022801"/>
    </source>
</evidence>
<feature type="region of interest" description="Disordered" evidence="16">
    <location>
        <begin position="349"/>
        <end position="378"/>
    </location>
</feature>
<dbReference type="Pfam" id="PF08548">
    <property type="entry name" value="Peptidase_M10_C"/>
    <property type="match status" value="1"/>
</dbReference>
<dbReference type="Gene3D" id="2.150.10.10">
    <property type="entry name" value="Serralysin-like metalloprotease, C-terminal"/>
    <property type="match status" value="2"/>
</dbReference>
<evidence type="ECO:0000256" key="14">
    <source>
        <dbReference type="PIRSR" id="PIRSR001205-1"/>
    </source>
</evidence>
<dbReference type="InterPro" id="IPR016294">
    <property type="entry name" value="Pept_M10B"/>
</dbReference>
<evidence type="ECO:0000256" key="7">
    <source>
        <dbReference type="ARBA" id="ARBA00022670"/>
    </source>
</evidence>
<keyword evidence="7" id="KW-0645">Protease</keyword>
<dbReference type="SMART" id="SM00235">
    <property type="entry name" value="ZnMc"/>
    <property type="match status" value="1"/>
</dbReference>
<evidence type="ECO:0000313" key="19">
    <source>
        <dbReference type="Proteomes" id="UP000000642"/>
    </source>
</evidence>
<dbReference type="InterPro" id="IPR050557">
    <property type="entry name" value="RTX_toxin/Mannuronan_C5-epim"/>
</dbReference>
<keyword evidence="6" id="KW-0964">Secreted</keyword>
<dbReference type="Pfam" id="PF00353">
    <property type="entry name" value="HemolysinCabind"/>
    <property type="match status" value="1"/>
</dbReference>
<evidence type="ECO:0000256" key="6">
    <source>
        <dbReference type="ARBA" id="ARBA00022525"/>
    </source>
</evidence>
<dbReference type="InterPro" id="IPR034033">
    <property type="entry name" value="Serralysin-like"/>
</dbReference>
<dbReference type="RefSeq" id="WP_005174841.1">
    <property type="nucleotide sequence ID" value="NC_008800.1"/>
</dbReference>
<keyword evidence="12" id="KW-0106">Calcium</keyword>
<evidence type="ECO:0000256" key="4">
    <source>
        <dbReference type="ARBA" id="ARBA00009490"/>
    </source>
</evidence>
<evidence type="ECO:0000256" key="13">
    <source>
        <dbReference type="ARBA" id="ARBA00023049"/>
    </source>
</evidence>
<evidence type="ECO:0000313" key="18">
    <source>
        <dbReference type="EMBL" id="CAL14070.1"/>
    </source>
</evidence>
<dbReference type="EC" id="3.4.24.40" evidence="5"/>
<evidence type="ECO:0000256" key="11">
    <source>
        <dbReference type="ARBA" id="ARBA00022833"/>
    </source>
</evidence>
<dbReference type="GO" id="GO:0005509">
    <property type="term" value="F:calcium ion binding"/>
    <property type="evidence" value="ECO:0007669"/>
    <property type="project" value="InterPro"/>
</dbReference>
<dbReference type="InterPro" id="IPR024079">
    <property type="entry name" value="MetalloPept_cat_dom_sf"/>
</dbReference>
<dbReference type="SUPFAM" id="SSF51120">
    <property type="entry name" value="beta-Roll"/>
    <property type="match status" value="2"/>
</dbReference>
<keyword evidence="13 18" id="KW-0482">Metalloprotease</keyword>
<dbReference type="GO" id="GO:0005615">
    <property type="term" value="C:extracellular space"/>
    <property type="evidence" value="ECO:0007669"/>
    <property type="project" value="InterPro"/>
</dbReference>
<dbReference type="PROSITE" id="PS00330">
    <property type="entry name" value="HEMOLYSIN_CALCIUM"/>
    <property type="match status" value="4"/>
</dbReference>
<dbReference type="InterPro" id="IPR013858">
    <property type="entry name" value="Peptidase_M10B_C"/>
</dbReference>
<gene>
    <name evidence="18" type="ordered locus">YE4052</name>
</gene>
<evidence type="ECO:0000256" key="15">
    <source>
        <dbReference type="PIRSR" id="PIRSR001205-2"/>
    </source>
</evidence>
<evidence type="ECO:0000259" key="17">
    <source>
        <dbReference type="SMART" id="SM00235"/>
    </source>
</evidence>
<evidence type="ECO:0000256" key="5">
    <source>
        <dbReference type="ARBA" id="ARBA00012422"/>
    </source>
</evidence>
<evidence type="ECO:0000256" key="1">
    <source>
        <dbReference type="ARBA" id="ARBA00001609"/>
    </source>
</evidence>
<comment type="cofactor">
    <cofactor evidence="15">
        <name>Zn(2+)</name>
        <dbReference type="ChEBI" id="CHEBI:29105"/>
    </cofactor>
    <text evidence="15">Binds 1 zinc ion per subunit.</text>
</comment>
<evidence type="ECO:0000256" key="9">
    <source>
        <dbReference type="ARBA" id="ARBA00022737"/>
    </source>
</evidence>
<evidence type="ECO:0000256" key="12">
    <source>
        <dbReference type="ARBA" id="ARBA00022837"/>
    </source>
</evidence>
<feature type="binding site" evidence="15">
    <location>
        <position position="160"/>
    </location>
    <ligand>
        <name>Zn(2+)</name>
        <dbReference type="ChEBI" id="CHEBI:29105"/>
        <note>catalytic</note>
    </ligand>
</feature>
<keyword evidence="8 15" id="KW-0479">Metal-binding</keyword>
<organism evidence="18 19">
    <name type="scientific">Yersinia enterocolitica serotype O:8 / biotype 1B (strain NCTC 13174 / 8081)</name>
    <dbReference type="NCBI Taxonomy" id="393305"/>
    <lineage>
        <taxon>Bacteria</taxon>
        <taxon>Pseudomonadati</taxon>
        <taxon>Pseudomonadota</taxon>
        <taxon>Gammaproteobacteria</taxon>
        <taxon>Enterobacterales</taxon>
        <taxon>Yersiniaceae</taxon>
        <taxon>Yersinia</taxon>
    </lineage>
</organism>
<comment type="catalytic activity">
    <reaction evidence="1">
        <text>Preferential cleavage of bonds with hydrophobic residues in P1'.</text>
        <dbReference type="EC" id="3.4.24.40"/>
    </reaction>
</comment>
<feature type="compositionally biased region" description="Basic and acidic residues" evidence="16">
    <location>
        <begin position="369"/>
        <end position="378"/>
    </location>
</feature>
<evidence type="ECO:0000256" key="3">
    <source>
        <dbReference type="ARBA" id="ARBA00004613"/>
    </source>
</evidence>
<keyword evidence="11 15" id="KW-0862">Zinc</keyword>
<dbReference type="PANTHER" id="PTHR38340:SF1">
    <property type="entry name" value="S-LAYER PROTEIN"/>
    <property type="match status" value="1"/>
</dbReference>
<dbReference type="InterPro" id="IPR018511">
    <property type="entry name" value="Hemolysin-typ_Ca-bd_CS"/>
</dbReference>
<accession>A1JSQ0</accession>
<dbReference type="GO" id="GO:0004222">
    <property type="term" value="F:metalloendopeptidase activity"/>
    <property type="evidence" value="ECO:0007669"/>
    <property type="project" value="InterPro"/>
</dbReference>
<feature type="domain" description="Peptidase metallopeptidase" evidence="17">
    <location>
        <begin position="35"/>
        <end position="202"/>
    </location>
</feature>
<dbReference type="eggNOG" id="COG2931">
    <property type="taxonomic scope" value="Bacteria"/>
</dbReference>
<proteinExistence type="inferred from homology"/>
<feature type="binding site" evidence="15">
    <location>
        <position position="164"/>
    </location>
    <ligand>
        <name>Zn(2+)</name>
        <dbReference type="ChEBI" id="CHEBI:29105"/>
        <note>catalytic</note>
    </ligand>
</feature>
<sequence length="492" mass="54258">MFKEETKNHIRTLDTNKRININYKSKDINLLAITSRNKWEHKDKNGMSIVTYSFSQQIPIGYHYYKSSDGIQAYSLNEAQIHQVRTATLATSDVANIKFIEAEDGVIANIPIANVLLEGSLGGYAYSPNPGNLSPIFINAKIEENLAPTQSNYGGRVFMHEFGHALGLEHTHDSVGLTQQTSVMSYLSEFNSGAIYGGNFASTPQLHDISALQYLYGTNNRTRIGNTTYGFNSNSNRDYFTATHASDKLVFCVWDAGGNDTFDFSGYHQNQRITLTKRGFSDIGGLRGNVSIADKVVIENAITGSGDDEINGNRSNNTLNGGDGDDRLWGRVGNDRLFGGRGNDRLSGGKGDDFLSGGAGNDRLAGGSGDDRLFGGRGADRMKGGEGCDIFQYRNSRDSTRKYTDTIIDFTSGEDKIDLSFIMAGNNNIDLVNQFSVNGQTELMQKYDDVANITYLMIDFDPKISKVEMMIRFTGKHQFTRNDFIISSPLIS</sequence>
<dbReference type="PIRSF" id="PIRSF001205">
    <property type="entry name" value="Peptidase_M10B"/>
    <property type="match status" value="1"/>
</dbReference>
<dbReference type="InterPro" id="IPR011049">
    <property type="entry name" value="Serralysin-like_metalloprot_C"/>
</dbReference>
<dbReference type="EMBL" id="AM286415">
    <property type="protein sequence ID" value="CAL14070.1"/>
    <property type="molecule type" value="Genomic_DNA"/>
</dbReference>
<dbReference type="SUPFAM" id="SSF55486">
    <property type="entry name" value="Metalloproteases ('zincins'), catalytic domain"/>
    <property type="match status" value="1"/>
</dbReference>
<evidence type="ECO:0000256" key="8">
    <source>
        <dbReference type="ARBA" id="ARBA00022723"/>
    </source>
</evidence>
<comment type="cofactor">
    <cofactor evidence="2">
        <name>Ca(2+)</name>
        <dbReference type="ChEBI" id="CHEBI:29108"/>
    </cofactor>
</comment>
<feature type="region of interest" description="Disordered" evidence="16">
    <location>
        <begin position="305"/>
        <end position="325"/>
    </location>
</feature>
<dbReference type="OrthoDB" id="733404at2"/>
<name>A1JSQ0_YERE8</name>
<feature type="binding site" evidence="15">
    <location>
        <position position="170"/>
    </location>
    <ligand>
        <name>Zn(2+)</name>
        <dbReference type="ChEBI" id="CHEBI:29105"/>
        <note>catalytic</note>
    </ligand>
</feature>
<dbReference type="InterPro" id="IPR006026">
    <property type="entry name" value="Peptidase_Metallo"/>
</dbReference>
<comment type="similarity">
    <text evidence="4">Belongs to the peptidase M10B family.</text>
</comment>
<evidence type="ECO:0000256" key="16">
    <source>
        <dbReference type="SAM" id="MobiDB-lite"/>
    </source>
</evidence>
<dbReference type="KEGG" id="yen:YE4052"/>
<dbReference type="GO" id="GO:0008270">
    <property type="term" value="F:zinc ion binding"/>
    <property type="evidence" value="ECO:0007669"/>
    <property type="project" value="InterPro"/>
</dbReference>
<reference evidence="18 19" key="1">
    <citation type="journal article" date="2006" name="PLoS Genet.">
        <title>The complete genome sequence and comparative genome analysis of the high pathogenicity Yersinia enterocolitica strain 8081.</title>
        <authorList>
            <person name="Thomson N.R."/>
            <person name="Howard S."/>
            <person name="Wren B.W."/>
            <person name="Holden M.T.G."/>
            <person name="Crossman L."/>
            <person name="Challis G.L."/>
            <person name="Churcher C."/>
            <person name="Mungall K."/>
            <person name="Brooks K."/>
            <person name="Chillingworth T."/>
            <person name="Feltwell T."/>
            <person name="Abdellah Z."/>
            <person name="Hauser H."/>
            <person name="Jagels K."/>
            <person name="Maddison M."/>
            <person name="Moule S."/>
            <person name="Sanders M."/>
            <person name="Whitehead S."/>
            <person name="Quail M.A."/>
            <person name="Dougan G."/>
            <person name="Parkhill J."/>
            <person name="Prentice M.B."/>
        </authorList>
    </citation>
    <scope>NUCLEOTIDE SEQUENCE [LARGE SCALE GENOMIC DNA]</scope>
    <source>
        <strain evidence="19">NCTC 13174 / 8081</strain>
    </source>
</reference>
<evidence type="ECO:0000256" key="2">
    <source>
        <dbReference type="ARBA" id="ARBA00001913"/>
    </source>
</evidence>
<comment type="subcellular location">
    <subcellularLocation>
        <location evidence="3">Secreted</location>
    </subcellularLocation>
</comment>
<dbReference type="CDD" id="cd04277">
    <property type="entry name" value="ZnMc_serralysin_like"/>
    <property type="match status" value="1"/>
</dbReference>
<keyword evidence="9" id="KW-0677">Repeat</keyword>
<dbReference type="GO" id="GO:0006508">
    <property type="term" value="P:proteolysis"/>
    <property type="evidence" value="ECO:0007669"/>
    <property type="project" value="UniProtKB-KW"/>
</dbReference>
<keyword evidence="10" id="KW-0378">Hydrolase</keyword>
<protein>
    <recommendedName>
        <fullName evidence="5">serralysin</fullName>
        <ecNumber evidence="5">3.4.24.40</ecNumber>
    </recommendedName>
</protein>
<dbReference type="InterPro" id="IPR001343">
    <property type="entry name" value="Hemolysn_Ca-bd"/>
</dbReference>
<dbReference type="HOGENOM" id="CLU_025059_1_1_6"/>
<dbReference type="AlphaFoldDB" id="A1JSQ0"/>
<dbReference type="PANTHER" id="PTHR38340">
    <property type="entry name" value="S-LAYER PROTEIN"/>
    <property type="match status" value="1"/>
</dbReference>
<dbReference type="PRINTS" id="PR00313">
    <property type="entry name" value="CABNDNGRPT"/>
</dbReference>
<feature type="active site" evidence="14">
    <location>
        <position position="161"/>
    </location>
</feature>
<dbReference type="Gene3D" id="3.40.390.10">
    <property type="entry name" value="Collagenase (Catalytic Domain)"/>
    <property type="match status" value="1"/>
</dbReference>